<reference evidence="2" key="1">
    <citation type="journal article" date="2019" name="Int. J. Syst. Evol. Microbiol.">
        <title>The Global Catalogue of Microorganisms (GCM) 10K type strain sequencing project: providing services to taxonomists for standard genome sequencing and annotation.</title>
        <authorList>
            <consortium name="The Broad Institute Genomics Platform"/>
            <consortium name="The Broad Institute Genome Sequencing Center for Infectious Disease"/>
            <person name="Wu L."/>
            <person name="Ma J."/>
        </authorList>
    </citation>
    <scope>NUCLEOTIDE SEQUENCE [LARGE SCALE GENOMIC DNA]</scope>
    <source>
        <strain evidence="2">CGMCC 1.13718</strain>
    </source>
</reference>
<gene>
    <name evidence="1" type="ORF">ACFQBM_00780</name>
</gene>
<organism evidence="1 2">
    <name type="scientific">Microbulbifer taiwanensis</name>
    <dbReference type="NCBI Taxonomy" id="986746"/>
    <lineage>
        <taxon>Bacteria</taxon>
        <taxon>Pseudomonadati</taxon>
        <taxon>Pseudomonadota</taxon>
        <taxon>Gammaproteobacteria</taxon>
        <taxon>Cellvibrionales</taxon>
        <taxon>Microbulbiferaceae</taxon>
        <taxon>Microbulbifer</taxon>
    </lineage>
</organism>
<evidence type="ECO:0008006" key="3">
    <source>
        <dbReference type="Google" id="ProtNLM"/>
    </source>
</evidence>
<keyword evidence="2" id="KW-1185">Reference proteome</keyword>
<evidence type="ECO:0000313" key="2">
    <source>
        <dbReference type="Proteomes" id="UP001596425"/>
    </source>
</evidence>
<name>A0ABW1YGE4_9GAMM</name>
<dbReference type="InterPro" id="IPR036866">
    <property type="entry name" value="RibonucZ/Hydroxyglut_hydro"/>
</dbReference>
<dbReference type="SUPFAM" id="SSF56281">
    <property type="entry name" value="Metallo-hydrolase/oxidoreductase"/>
    <property type="match status" value="1"/>
</dbReference>
<comment type="caution">
    <text evidence="1">The sequence shown here is derived from an EMBL/GenBank/DDBJ whole genome shotgun (WGS) entry which is preliminary data.</text>
</comment>
<dbReference type="EMBL" id="JBHSVR010000001">
    <property type="protein sequence ID" value="MFC6631790.1"/>
    <property type="molecule type" value="Genomic_DNA"/>
</dbReference>
<dbReference type="Proteomes" id="UP001596425">
    <property type="component" value="Unassembled WGS sequence"/>
</dbReference>
<sequence length="159" mass="17642">MNPFIALQALFILSAFLVFIPQDSLADEREIKTAYPLERGMKFSDFPRLVQLAENVYGYEDIRAPGFTTVSMFVVGDSGVLLADGQESPAAMKRLLKSIADVTDRPLKWYVVGSDHEDHTGGNSALPDGVTYIVHPRSLANLDWARQKKESAYPIVVPK</sequence>
<proteinExistence type="predicted"/>
<dbReference type="RefSeq" id="WP_193194006.1">
    <property type="nucleotide sequence ID" value="NZ_JACZFR010000052.1"/>
</dbReference>
<dbReference type="Gene3D" id="3.60.15.10">
    <property type="entry name" value="Ribonuclease Z/Hydroxyacylglutathione hydrolase-like"/>
    <property type="match status" value="1"/>
</dbReference>
<accession>A0ABW1YGE4</accession>
<protein>
    <recommendedName>
        <fullName evidence="3">MBL fold metallo-hydrolase</fullName>
    </recommendedName>
</protein>
<evidence type="ECO:0000313" key="1">
    <source>
        <dbReference type="EMBL" id="MFC6631790.1"/>
    </source>
</evidence>